<dbReference type="InterPro" id="IPR050109">
    <property type="entry name" value="HTH-type_TetR-like_transc_reg"/>
</dbReference>
<dbReference type="Proteomes" id="UP001226691">
    <property type="component" value="Unassembled WGS sequence"/>
</dbReference>
<evidence type="ECO:0000259" key="5">
    <source>
        <dbReference type="PROSITE" id="PS50977"/>
    </source>
</evidence>
<keyword evidence="3" id="KW-0804">Transcription</keyword>
<keyword evidence="1" id="KW-0805">Transcription regulation</keyword>
<dbReference type="SUPFAM" id="SSF48498">
    <property type="entry name" value="Tetracyclin repressor-like, C-terminal domain"/>
    <property type="match status" value="1"/>
</dbReference>
<dbReference type="PANTHER" id="PTHR30055:SF151">
    <property type="entry name" value="TRANSCRIPTIONAL REGULATORY PROTEIN"/>
    <property type="match status" value="1"/>
</dbReference>
<gene>
    <name evidence="6" type="ORF">QE412_002572</name>
</gene>
<evidence type="ECO:0000313" key="6">
    <source>
        <dbReference type="EMBL" id="MDQ1123999.1"/>
    </source>
</evidence>
<keyword evidence="2 4" id="KW-0238">DNA-binding</keyword>
<accession>A0ABU0TWG5</accession>
<name>A0ABU0TWG5_MICTR</name>
<proteinExistence type="predicted"/>
<dbReference type="PROSITE" id="PS50977">
    <property type="entry name" value="HTH_TETR_2"/>
    <property type="match status" value="1"/>
</dbReference>
<dbReference type="SUPFAM" id="SSF46689">
    <property type="entry name" value="Homeodomain-like"/>
    <property type="match status" value="1"/>
</dbReference>
<dbReference type="Pfam" id="PF00440">
    <property type="entry name" value="TetR_N"/>
    <property type="match status" value="1"/>
</dbReference>
<feature type="domain" description="HTH tetR-type" evidence="5">
    <location>
        <begin position="33"/>
        <end position="93"/>
    </location>
</feature>
<dbReference type="InterPro" id="IPR036271">
    <property type="entry name" value="Tet_transcr_reg_TetR-rel_C_sf"/>
</dbReference>
<dbReference type="InterPro" id="IPR001647">
    <property type="entry name" value="HTH_TetR"/>
</dbReference>
<evidence type="ECO:0000256" key="4">
    <source>
        <dbReference type="PROSITE-ProRule" id="PRU00335"/>
    </source>
</evidence>
<evidence type="ECO:0000256" key="1">
    <source>
        <dbReference type="ARBA" id="ARBA00023015"/>
    </source>
</evidence>
<reference evidence="6 7" key="1">
    <citation type="submission" date="2023-07" db="EMBL/GenBank/DDBJ databases">
        <title>Functional and genomic diversity of the sorghum phyllosphere microbiome.</title>
        <authorList>
            <person name="Shade A."/>
        </authorList>
    </citation>
    <scope>NUCLEOTIDE SEQUENCE [LARGE SCALE GENOMIC DNA]</scope>
    <source>
        <strain evidence="6 7">SORGH_AS_1207</strain>
    </source>
</reference>
<dbReference type="EMBL" id="JAUTBF010000001">
    <property type="protein sequence ID" value="MDQ1123999.1"/>
    <property type="molecule type" value="Genomic_DNA"/>
</dbReference>
<feature type="DNA-binding region" description="H-T-H motif" evidence="4">
    <location>
        <begin position="56"/>
        <end position="75"/>
    </location>
</feature>
<dbReference type="Pfam" id="PF02909">
    <property type="entry name" value="TetR_C_1"/>
    <property type="match status" value="1"/>
</dbReference>
<keyword evidence="7" id="KW-1185">Reference proteome</keyword>
<evidence type="ECO:0000313" key="7">
    <source>
        <dbReference type="Proteomes" id="UP001226691"/>
    </source>
</evidence>
<dbReference type="Gene3D" id="1.10.357.10">
    <property type="entry name" value="Tetracycline Repressor, domain 2"/>
    <property type="match status" value="1"/>
</dbReference>
<dbReference type="PANTHER" id="PTHR30055">
    <property type="entry name" value="HTH-TYPE TRANSCRIPTIONAL REGULATOR RUTR"/>
    <property type="match status" value="1"/>
</dbReference>
<dbReference type="InterPro" id="IPR004111">
    <property type="entry name" value="Repressor_TetR_C"/>
</dbReference>
<dbReference type="PRINTS" id="PR00455">
    <property type="entry name" value="HTHTETR"/>
</dbReference>
<evidence type="ECO:0000256" key="3">
    <source>
        <dbReference type="ARBA" id="ARBA00023163"/>
    </source>
</evidence>
<organism evidence="6 7">
    <name type="scientific">Microbacterium trichothecenolyticum</name>
    <name type="common">Aureobacterium trichothecenolyticum</name>
    <dbReference type="NCBI Taxonomy" id="69370"/>
    <lineage>
        <taxon>Bacteria</taxon>
        <taxon>Bacillati</taxon>
        <taxon>Actinomycetota</taxon>
        <taxon>Actinomycetes</taxon>
        <taxon>Micrococcales</taxon>
        <taxon>Microbacteriaceae</taxon>
        <taxon>Microbacterium</taxon>
    </lineage>
</organism>
<comment type="caution">
    <text evidence="6">The sequence shown here is derived from an EMBL/GenBank/DDBJ whole genome shotgun (WGS) entry which is preliminary data.</text>
</comment>
<evidence type="ECO:0000256" key="2">
    <source>
        <dbReference type="ARBA" id="ARBA00023125"/>
    </source>
</evidence>
<protein>
    <submittedName>
        <fullName evidence="6">AcrR family transcriptional regulator</fullName>
    </submittedName>
</protein>
<sequence>MFVTNADRVKWYRVRMPSAAEPVSRRARPAKAPLSRQSILEAAVALIRENGVDAVSLRHVAARVETGPASLYAYFGNRDILLEHVLDAAYAEVSLVDATDDGHDWRDALAGTIVHTIETLETYPGLGTIALGSIPVLPGALRLAEHELALMEAGGVPADRAALAVDLIAQFAASTAVERTVRLNRGDIGDDREHVRAAYDGADPDRFPHVARSASLLTGPDDAARRDFAIDVLLAGIERSGERVRDA</sequence>
<dbReference type="InterPro" id="IPR009057">
    <property type="entry name" value="Homeodomain-like_sf"/>
</dbReference>